<evidence type="ECO:0000256" key="2">
    <source>
        <dbReference type="ARBA" id="ARBA00008837"/>
    </source>
</evidence>
<gene>
    <name evidence="3" type="primary">ABSGL_03248.1 scaffold 4278</name>
</gene>
<comment type="similarity">
    <text evidence="2">Belongs to the ELP6 family.</text>
</comment>
<dbReference type="GO" id="GO:0033588">
    <property type="term" value="C:elongator holoenzyme complex"/>
    <property type="evidence" value="ECO:0007669"/>
    <property type="project" value="InterPro"/>
</dbReference>
<evidence type="ECO:0000313" key="4">
    <source>
        <dbReference type="Proteomes" id="UP000078561"/>
    </source>
</evidence>
<dbReference type="STRING" id="4829.A0A168LZK9"/>
<dbReference type="PANTHER" id="PTHR16184">
    <property type="entry name" value="ELONGATOR COMPLEX PROTEIN 6"/>
    <property type="match status" value="1"/>
</dbReference>
<name>A0A168LZK9_ABSGL</name>
<accession>A0A168LZK9</accession>
<dbReference type="Pfam" id="PF09807">
    <property type="entry name" value="ELP6"/>
    <property type="match status" value="1"/>
</dbReference>
<dbReference type="Gene3D" id="3.40.50.300">
    <property type="entry name" value="P-loop containing nucleotide triphosphate hydrolases"/>
    <property type="match status" value="1"/>
</dbReference>
<dbReference type="AlphaFoldDB" id="A0A168LZK9"/>
<evidence type="ECO:0000256" key="1">
    <source>
        <dbReference type="ARBA" id="ARBA00005043"/>
    </source>
</evidence>
<organism evidence="3">
    <name type="scientific">Absidia glauca</name>
    <name type="common">Pin mould</name>
    <dbReference type="NCBI Taxonomy" id="4829"/>
    <lineage>
        <taxon>Eukaryota</taxon>
        <taxon>Fungi</taxon>
        <taxon>Fungi incertae sedis</taxon>
        <taxon>Mucoromycota</taxon>
        <taxon>Mucoromycotina</taxon>
        <taxon>Mucoromycetes</taxon>
        <taxon>Mucorales</taxon>
        <taxon>Cunninghamellaceae</taxon>
        <taxon>Absidia</taxon>
    </lineage>
</organism>
<comment type="pathway">
    <text evidence="1">tRNA modification; 5-methoxycarbonylmethyl-2-thiouridine-tRNA biosynthesis.</text>
</comment>
<proteinExistence type="inferred from homology"/>
<dbReference type="UniPathway" id="UPA00988"/>
<dbReference type="GO" id="GO:0002098">
    <property type="term" value="P:tRNA wobble uridine modification"/>
    <property type="evidence" value="ECO:0007669"/>
    <property type="project" value="InterPro"/>
</dbReference>
<evidence type="ECO:0000313" key="3">
    <source>
        <dbReference type="EMBL" id="SAL97740.1"/>
    </source>
</evidence>
<reference evidence="3" key="1">
    <citation type="submission" date="2016-04" db="EMBL/GenBank/DDBJ databases">
        <authorList>
            <person name="Evans L.H."/>
            <person name="Alamgir A."/>
            <person name="Owens N."/>
            <person name="Weber N.D."/>
            <person name="Virtaneva K."/>
            <person name="Barbian K."/>
            <person name="Babar A."/>
            <person name="Rosenke K."/>
        </authorList>
    </citation>
    <scope>NUCLEOTIDE SEQUENCE [LARGE SCALE GENOMIC DNA]</scope>
    <source>
        <strain evidence="3">CBS 101.48</strain>
    </source>
</reference>
<dbReference type="InParanoid" id="A0A168LZK9"/>
<evidence type="ECO:0008006" key="5">
    <source>
        <dbReference type="Google" id="ProtNLM"/>
    </source>
</evidence>
<sequence>MGYATLDAALAFPNNLPPTQTHIVVTDTLKSDANFLIHHFLSNQLKTDRRVVLVGLAQIFNHYFLINRKLGTNLQPFKQSGQFVFVDGVTHLNNYSLDTPYPPLNTPTTPTATLDGSHQAALREFYEVIKQHIQPGTLVILDDVSMLLLNGFTDITVFINRLKSLLASVDGTLVSLVHADEEGTDDSEQDGFVKAVIQSSELVLQVQPLGSGLARDVHGQLSIVYGPKHIPGSIKTQPHSMHYKILDNNVHFFAKGISEGVL</sequence>
<dbReference type="OMA" id="MFTELNS"/>
<dbReference type="InterPro" id="IPR018627">
    <property type="entry name" value="ELP6"/>
</dbReference>
<protein>
    <recommendedName>
        <fullName evidence="5">Elongator complex protein 6</fullName>
    </recommendedName>
</protein>
<dbReference type="OrthoDB" id="9995306at2759"/>
<dbReference type="Proteomes" id="UP000078561">
    <property type="component" value="Unassembled WGS sequence"/>
</dbReference>
<dbReference type="PANTHER" id="PTHR16184:SF6">
    <property type="entry name" value="ELONGATOR COMPLEX PROTEIN 6"/>
    <property type="match status" value="1"/>
</dbReference>
<dbReference type="EMBL" id="LT551908">
    <property type="protein sequence ID" value="SAL97740.1"/>
    <property type="molecule type" value="Genomic_DNA"/>
</dbReference>
<keyword evidence="4" id="KW-1185">Reference proteome</keyword>
<dbReference type="InterPro" id="IPR027417">
    <property type="entry name" value="P-loop_NTPase"/>
</dbReference>
<dbReference type="CDD" id="cd19495">
    <property type="entry name" value="Elp6"/>
    <property type="match status" value="1"/>
</dbReference>